<evidence type="ECO:0000313" key="2">
    <source>
        <dbReference type="Proteomes" id="UP000187822"/>
    </source>
</evidence>
<dbReference type="AlphaFoldDB" id="A0A1R4A642"/>
<evidence type="ECO:0000313" key="1">
    <source>
        <dbReference type="EMBL" id="SJK84441.1"/>
    </source>
</evidence>
<dbReference type="Proteomes" id="UP000187822">
    <property type="component" value="Chromosome I"/>
</dbReference>
<accession>A0A1R4A642</accession>
<reference evidence="2" key="1">
    <citation type="submission" date="2016-06" db="EMBL/GenBank/DDBJ databases">
        <authorList>
            <person name="Toshchakov V.S."/>
        </authorList>
    </citation>
    <scope>NUCLEOTIDE SEQUENCE [LARGE SCALE GENOMIC DNA]</scope>
    <source>
        <strain>PM4 (JCM 30641</strain>
        <strain evidence="2">\VKM B-2940)</strain>
    </source>
</reference>
<organism evidence="1 2">
    <name type="scientific">Cuniculiplasma divulgatum</name>
    <dbReference type="NCBI Taxonomy" id="1673428"/>
    <lineage>
        <taxon>Archaea</taxon>
        <taxon>Methanobacteriati</taxon>
        <taxon>Thermoplasmatota</taxon>
        <taxon>Thermoplasmata</taxon>
        <taxon>Thermoplasmatales</taxon>
        <taxon>Cuniculiplasmataceae</taxon>
        <taxon>Cuniculiplasma</taxon>
    </lineage>
</organism>
<dbReference type="KEGG" id="cdiv:CPM_0565"/>
<gene>
    <name evidence="1" type="ORF">CPM_0565</name>
</gene>
<protein>
    <submittedName>
        <fullName evidence="1">Uncharacterized protein</fullName>
    </submittedName>
</protein>
<proteinExistence type="predicted"/>
<keyword evidence="2" id="KW-1185">Reference proteome</keyword>
<dbReference type="EMBL" id="LT719092">
    <property type="protein sequence ID" value="SJK84441.1"/>
    <property type="molecule type" value="Genomic_DNA"/>
</dbReference>
<sequence length="79" mass="9435">MAIWCSCLKQKTSERRVIGNKEVKKETAFEVRDIQCPPGMKPVKQYNRKTGTFVTTHCRKLSYREKMKKLIGMELREWR</sequence>
<name>A0A1R4A642_9ARCH</name>